<gene>
    <name evidence="3" type="ORF">FB45DRAFT_484024</name>
</gene>
<dbReference type="Pfam" id="PF20415">
    <property type="entry name" value="DUF6699"/>
    <property type="match status" value="1"/>
</dbReference>
<accession>A0AAD7C0M1</accession>
<protein>
    <recommendedName>
        <fullName evidence="2">DUF6699 domain-containing protein</fullName>
    </recommendedName>
</protein>
<comment type="caution">
    <text evidence="3">The sequence shown here is derived from an EMBL/GenBank/DDBJ whole genome shotgun (WGS) entry which is preliminary data.</text>
</comment>
<dbReference type="InterPro" id="IPR046522">
    <property type="entry name" value="DUF6699"/>
</dbReference>
<dbReference type="AlphaFoldDB" id="A0AAD7C0M1"/>
<keyword evidence="4" id="KW-1185">Reference proteome</keyword>
<evidence type="ECO:0000256" key="1">
    <source>
        <dbReference type="SAM" id="MobiDB-lite"/>
    </source>
</evidence>
<reference evidence="3" key="1">
    <citation type="submission" date="2023-03" db="EMBL/GenBank/DDBJ databases">
        <title>Massive genome expansion in bonnet fungi (Mycena s.s.) driven by repeated elements and novel gene families across ecological guilds.</title>
        <authorList>
            <consortium name="Lawrence Berkeley National Laboratory"/>
            <person name="Harder C.B."/>
            <person name="Miyauchi S."/>
            <person name="Viragh M."/>
            <person name="Kuo A."/>
            <person name="Thoen E."/>
            <person name="Andreopoulos B."/>
            <person name="Lu D."/>
            <person name="Skrede I."/>
            <person name="Drula E."/>
            <person name="Henrissat B."/>
            <person name="Morin E."/>
            <person name="Kohler A."/>
            <person name="Barry K."/>
            <person name="LaButti K."/>
            <person name="Morin E."/>
            <person name="Salamov A."/>
            <person name="Lipzen A."/>
            <person name="Mereny Z."/>
            <person name="Hegedus B."/>
            <person name="Baldrian P."/>
            <person name="Stursova M."/>
            <person name="Weitz H."/>
            <person name="Taylor A."/>
            <person name="Grigoriev I.V."/>
            <person name="Nagy L.G."/>
            <person name="Martin F."/>
            <person name="Kauserud H."/>
        </authorList>
    </citation>
    <scope>NUCLEOTIDE SEQUENCE</scope>
    <source>
        <strain evidence="3">9284</strain>
    </source>
</reference>
<feature type="domain" description="DUF6699" evidence="2">
    <location>
        <begin position="257"/>
        <end position="366"/>
    </location>
</feature>
<feature type="compositionally biased region" description="Pro residues" evidence="1">
    <location>
        <begin position="103"/>
        <end position="112"/>
    </location>
</feature>
<feature type="region of interest" description="Disordered" evidence="1">
    <location>
        <begin position="92"/>
        <end position="112"/>
    </location>
</feature>
<evidence type="ECO:0000313" key="3">
    <source>
        <dbReference type="EMBL" id="KAJ7635364.1"/>
    </source>
</evidence>
<proteinExistence type="predicted"/>
<name>A0AAD7C0M1_9AGAR</name>
<organism evidence="3 4">
    <name type="scientific">Roridomyces roridus</name>
    <dbReference type="NCBI Taxonomy" id="1738132"/>
    <lineage>
        <taxon>Eukaryota</taxon>
        <taxon>Fungi</taxon>
        <taxon>Dikarya</taxon>
        <taxon>Basidiomycota</taxon>
        <taxon>Agaricomycotina</taxon>
        <taxon>Agaricomycetes</taxon>
        <taxon>Agaricomycetidae</taxon>
        <taxon>Agaricales</taxon>
        <taxon>Marasmiineae</taxon>
        <taxon>Mycenaceae</taxon>
        <taxon>Roridomyces</taxon>
    </lineage>
</organism>
<sequence length="378" mass="43508">MAWWAPERTVRQPWALESLLRPARNVDTLDFPWVPSPDSSFEHDQTLPAPGGYVLSHPRSYPVPLPRESRRTRIARALLRWMRLHSDKQDKEKYEDEDMYLPTTPPQPRPLYPVPMGEVPHPRGPEYVSEAKWRSFAIHSRPKVNEVHVHNTFTPSLRGYPLIDPADVDLQEIFDSLRSPNGHEYAERWVPGIKHPALPPTPQDWPIPRPHEPLAFPWECTLNPLLEAAITGHAPVYWRVNMDTGMVLRGGPNRATEFLTEVDLAQPATRPLLTHMHINALALIGADFKWPIMVVNLGGIRLSHVFEAIRDNFQRYVHNDEVQQWGPNRREHANLAYRLRAGGDPMRRVDYLGGQVYFRGLAPNPDRTGWLLYLGGEW</sequence>
<evidence type="ECO:0000313" key="4">
    <source>
        <dbReference type="Proteomes" id="UP001221142"/>
    </source>
</evidence>
<evidence type="ECO:0000259" key="2">
    <source>
        <dbReference type="Pfam" id="PF20415"/>
    </source>
</evidence>
<dbReference type="Proteomes" id="UP001221142">
    <property type="component" value="Unassembled WGS sequence"/>
</dbReference>
<dbReference type="EMBL" id="JARKIF010000007">
    <property type="protein sequence ID" value="KAJ7635364.1"/>
    <property type="molecule type" value="Genomic_DNA"/>
</dbReference>